<organism evidence="3 4">
    <name type="scientific">Linnemannia schmuckeri</name>
    <dbReference type="NCBI Taxonomy" id="64567"/>
    <lineage>
        <taxon>Eukaryota</taxon>
        <taxon>Fungi</taxon>
        <taxon>Fungi incertae sedis</taxon>
        <taxon>Mucoromycota</taxon>
        <taxon>Mortierellomycotina</taxon>
        <taxon>Mortierellomycetes</taxon>
        <taxon>Mortierellales</taxon>
        <taxon>Mortierellaceae</taxon>
        <taxon>Linnemannia</taxon>
    </lineage>
</organism>
<comment type="caution">
    <text evidence="3">The sequence shown here is derived from an EMBL/GenBank/DDBJ whole genome shotgun (WGS) entry which is preliminary data.</text>
</comment>
<dbReference type="OrthoDB" id="10456630at2759"/>
<proteinExistence type="predicted"/>
<feature type="region of interest" description="Disordered" evidence="2">
    <location>
        <begin position="90"/>
        <end position="114"/>
    </location>
</feature>
<dbReference type="AlphaFoldDB" id="A0A9P5VAW7"/>
<sequence length="398" mass="45686">MPRTRSHNINQTQHNKGTTSSSSSNTNKASPIHLEGFAQWMASLEKYHTDISAERAQAKQERITQVAEKNEQKEIVEALVCAHPMMRVTSQGQRQGSNDGGGGTYHKSTSSCSSTLISPEEVATGWLKKFATTNNQDDTTSLFNILRRLEKEKVEQGQKVLQLEKEMAAQHQTINKLSIEKADQEQIIQLQSGKAGRRQDDERLEREPTECDNVLQGSDNYIAKERIFKAVQLEKELGGCRRELEEMKKASVRQTEQIDQVVQDYETEIRLLRESNALLSATLDINTRSLEAAQLDKNAFHRQVIDLTEKLEQSKQCVSYLTSIEIKEYQHEVDKLSMECKDYRRQVTKMMMAKRDLLKELQGFRDVMMLAMMKHFEYMEEGDVMLEILEALINKLKH</sequence>
<gene>
    <name evidence="3" type="ORF">BG015_007436</name>
</gene>
<evidence type="ECO:0000256" key="1">
    <source>
        <dbReference type="SAM" id="Coils"/>
    </source>
</evidence>
<dbReference type="EMBL" id="JAAAUQ010000386">
    <property type="protein sequence ID" value="KAF9150748.1"/>
    <property type="molecule type" value="Genomic_DNA"/>
</dbReference>
<feature type="compositionally biased region" description="Polar residues" evidence="2">
    <location>
        <begin position="7"/>
        <end position="17"/>
    </location>
</feature>
<evidence type="ECO:0000313" key="4">
    <source>
        <dbReference type="Proteomes" id="UP000748756"/>
    </source>
</evidence>
<accession>A0A9P5VAW7</accession>
<feature type="region of interest" description="Disordered" evidence="2">
    <location>
        <begin position="1"/>
        <end position="30"/>
    </location>
</feature>
<keyword evidence="4" id="KW-1185">Reference proteome</keyword>
<feature type="compositionally biased region" description="Low complexity" evidence="2">
    <location>
        <begin position="18"/>
        <end position="27"/>
    </location>
</feature>
<evidence type="ECO:0000256" key="2">
    <source>
        <dbReference type="SAM" id="MobiDB-lite"/>
    </source>
</evidence>
<evidence type="ECO:0000313" key="3">
    <source>
        <dbReference type="EMBL" id="KAF9150748.1"/>
    </source>
</evidence>
<protein>
    <submittedName>
        <fullName evidence="3">Uncharacterized protein</fullName>
    </submittedName>
</protein>
<reference evidence="3" key="1">
    <citation type="journal article" date="2020" name="Fungal Divers.">
        <title>Resolving the Mortierellaceae phylogeny through synthesis of multi-gene phylogenetics and phylogenomics.</title>
        <authorList>
            <person name="Vandepol N."/>
            <person name="Liber J."/>
            <person name="Desiro A."/>
            <person name="Na H."/>
            <person name="Kennedy M."/>
            <person name="Barry K."/>
            <person name="Grigoriev I.V."/>
            <person name="Miller A.N."/>
            <person name="O'Donnell K."/>
            <person name="Stajich J.E."/>
            <person name="Bonito G."/>
        </authorList>
    </citation>
    <scope>NUCLEOTIDE SEQUENCE</scope>
    <source>
        <strain evidence="3">NRRL 6426</strain>
    </source>
</reference>
<feature type="coiled-coil region" evidence="1">
    <location>
        <begin position="146"/>
        <end position="180"/>
    </location>
</feature>
<name>A0A9P5VAW7_9FUNG</name>
<dbReference type="Proteomes" id="UP000748756">
    <property type="component" value="Unassembled WGS sequence"/>
</dbReference>
<keyword evidence="1" id="KW-0175">Coiled coil</keyword>